<dbReference type="SUPFAM" id="SSF47384">
    <property type="entry name" value="Homodimeric domain of signal transducing histidine kinase"/>
    <property type="match status" value="1"/>
</dbReference>
<comment type="caution">
    <text evidence="7">The sequence shown here is derived from an EMBL/GenBank/DDBJ whole genome shotgun (WGS) entry which is preliminary data.</text>
</comment>
<accession>A0ABU9LS86</accession>
<organism evidence="7 8">
    <name type="scientific">Hymenobacter segetis</name>
    <dbReference type="NCBI Taxonomy" id="2025509"/>
    <lineage>
        <taxon>Bacteria</taxon>
        <taxon>Pseudomonadati</taxon>
        <taxon>Bacteroidota</taxon>
        <taxon>Cytophagia</taxon>
        <taxon>Cytophagales</taxon>
        <taxon>Hymenobacteraceae</taxon>
        <taxon>Hymenobacter</taxon>
    </lineage>
</organism>
<feature type="region of interest" description="Disordered" evidence="4">
    <location>
        <begin position="644"/>
        <end position="666"/>
    </location>
</feature>
<dbReference type="PROSITE" id="PS50109">
    <property type="entry name" value="HIS_KIN"/>
    <property type="match status" value="1"/>
</dbReference>
<dbReference type="PANTHER" id="PTHR43065:SF42">
    <property type="entry name" value="TWO-COMPONENT SENSOR PPRA"/>
    <property type="match status" value="1"/>
</dbReference>
<reference evidence="7 8" key="1">
    <citation type="journal article" date="2018" name="Arch. Microbiol.">
        <title>Hymenobacter segetis sp. nov., isolated from soil.</title>
        <authorList>
            <person name="Ten L.N."/>
            <person name="Lim S.J."/>
            <person name="Kim B.O."/>
            <person name="Kang I.K."/>
            <person name="Jung H.Y."/>
        </authorList>
    </citation>
    <scope>NUCLEOTIDE SEQUENCE [LARGE SCALE GENOMIC DNA]</scope>
    <source>
        <strain evidence="7 8">S7-3-11</strain>
    </source>
</reference>
<sequence length="745" mass="83537">MRWIFTVLIFWAMGGPVVARQHYWEADYDSLTRVLPQQTSDTARLRVVQHLLDLHPTNVQALPLLDQLLRLNKQLQVLDAAPYRHLRNGLVLWQQGNADAAALDTIKVAVTEFDRLGRPIPWLLIDLVTLYNRLNQMDARKRYYEEKLAYYRLRRATENVAACYVSEGGYYRRMGDYNRTLNSVLRAADLVRAYDRPLYVRELLVAGDVYADWGNRAKAVQYLGQALRLPEFRRIQGLERVFTFLALSRLYAEGDHPTTALHMVDSVLTARGGDAAERKLSQAYALVQKGRVLLQMQRVGPAGQLLERAQQLGDSLRIPMSGRPGEFELDAAWAWYYTARHDDARAESHWLLAYRKATAARIERLRPEYLKQLIAFYDARNRPAEAQRYSRAYIALTDTLNAAQNTFHVAQYESERMEQAQNAQIASLQQAQAVQAVRLRLGQWLLLGALLTVLVVSCLGAFIYRQLQVNRRTLAQLRQTQNQLVQAEKMAFLGELTAGIAHELQNPLTFMKNFAEVSTDLVEGMNGDGDGQAPALETEILAGLKQNLQQISQHGQRASSIIKDMLEHSRSGTGQPVPSDLNALAADSLSLAYQGLRATDKDFYATLSKELDPRLGPVALVTQDMGRVLLNLCTNALHAVRQRQRDLAQQGTSGPASYQPTVTVRTRRPTDSPVVEILVSDNGTGMPAQVREKIFQPFFTTKPPGEGTGLGLSLSYDIVTKGHGGTLTVETREGEGTEFLITLPA</sequence>
<dbReference type="Pfam" id="PF00512">
    <property type="entry name" value="HisKA"/>
    <property type="match status" value="1"/>
</dbReference>
<dbReference type="RefSeq" id="WP_342295315.1">
    <property type="nucleotide sequence ID" value="NZ_JBCEVZ010000001.1"/>
</dbReference>
<feature type="compositionally biased region" description="Polar residues" evidence="4">
    <location>
        <begin position="647"/>
        <end position="659"/>
    </location>
</feature>
<dbReference type="Pfam" id="PF02518">
    <property type="entry name" value="HATPase_c"/>
    <property type="match status" value="1"/>
</dbReference>
<dbReference type="InterPro" id="IPR003594">
    <property type="entry name" value="HATPase_dom"/>
</dbReference>
<protein>
    <recommendedName>
        <fullName evidence="2">histidine kinase</fullName>
        <ecNumber evidence="2">2.7.13.3</ecNumber>
    </recommendedName>
</protein>
<dbReference type="InterPro" id="IPR036890">
    <property type="entry name" value="HATPase_C_sf"/>
</dbReference>
<gene>
    <name evidence="7" type="ORF">AAFH49_01015</name>
</gene>
<comment type="catalytic activity">
    <reaction evidence="1">
        <text>ATP + protein L-histidine = ADP + protein N-phospho-L-histidine.</text>
        <dbReference type="EC" id="2.7.13.3"/>
    </reaction>
</comment>
<dbReference type="InterPro" id="IPR003661">
    <property type="entry name" value="HisK_dim/P_dom"/>
</dbReference>
<dbReference type="Gene3D" id="1.25.40.10">
    <property type="entry name" value="Tetratricopeptide repeat domain"/>
    <property type="match status" value="1"/>
</dbReference>
<feature type="domain" description="Histidine kinase" evidence="6">
    <location>
        <begin position="499"/>
        <end position="745"/>
    </location>
</feature>
<keyword evidence="7" id="KW-0547">Nucleotide-binding</keyword>
<dbReference type="SMART" id="SM00388">
    <property type="entry name" value="HisKA"/>
    <property type="match status" value="1"/>
</dbReference>
<keyword evidence="8" id="KW-1185">Reference proteome</keyword>
<evidence type="ECO:0000313" key="8">
    <source>
        <dbReference type="Proteomes" id="UP001479606"/>
    </source>
</evidence>
<evidence type="ECO:0000256" key="5">
    <source>
        <dbReference type="SAM" id="Phobius"/>
    </source>
</evidence>
<dbReference type="SUPFAM" id="SSF48452">
    <property type="entry name" value="TPR-like"/>
    <property type="match status" value="1"/>
</dbReference>
<evidence type="ECO:0000313" key="7">
    <source>
        <dbReference type="EMBL" id="MEL5992768.1"/>
    </source>
</evidence>
<evidence type="ECO:0000256" key="1">
    <source>
        <dbReference type="ARBA" id="ARBA00000085"/>
    </source>
</evidence>
<dbReference type="CDD" id="cd00082">
    <property type="entry name" value="HisKA"/>
    <property type="match status" value="1"/>
</dbReference>
<dbReference type="PRINTS" id="PR00344">
    <property type="entry name" value="BCTRLSENSOR"/>
</dbReference>
<dbReference type="InterPro" id="IPR004358">
    <property type="entry name" value="Sig_transdc_His_kin-like_C"/>
</dbReference>
<evidence type="ECO:0000256" key="2">
    <source>
        <dbReference type="ARBA" id="ARBA00012438"/>
    </source>
</evidence>
<keyword evidence="5" id="KW-0812">Transmembrane</keyword>
<dbReference type="EC" id="2.7.13.3" evidence="2"/>
<name>A0ABU9LS86_9BACT</name>
<keyword evidence="3" id="KW-0597">Phosphoprotein</keyword>
<keyword evidence="5" id="KW-0472">Membrane</keyword>
<dbReference type="InterPro" id="IPR036097">
    <property type="entry name" value="HisK_dim/P_sf"/>
</dbReference>
<dbReference type="InterPro" id="IPR005467">
    <property type="entry name" value="His_kinase_dom"/>
</dbReference>
<evidence type="ECO:0000259" key="6">
    <source>
        <dbReference type="PROSITE" id="PS50109"/>
    </source>
</evidence>
<dbReference type="InterPro" id="IPR011990">
    <property type="entry name" value="TPR-like_helical_dom_sf"/>
</dbReference>
<evidence type="ECO:0000256" key="4">
    <source>
        <dbReference type="SAM" id="MobiDB-lite"/>
    </source>
</evidence>
<keyword evidence="7" id="KW-0067">ATP-binding</keyword>
<keyword evidence="5" id="KW-1133">Transmembrane helix</keyword>
<dbReference type="EMBL" id="JBCEVZ010000001">
    <property type="protein sequence ID" value="MEL5992768.1"/>
    <property type="molecule type" value="Genomic_DNA"/>
</dbReference>
<dbReference type="PANTHER" id="PTHR43065">
    <property type="entry name" value="SENSOR HISTIDINE KINASE"/>
    <property type="match status" value="1"/>
</dbReference>
<dbReference type="Gene3D" id="3.30.565.10">
    <property type="entry name" value="Histidine kinase-like ATPase, C-terminal domain"/>
    <property type="match status" value="1"/>
</dbReference>
<dbReference type="SMART" id="SM00387">
    <property type="entry name" value="HATPase_c"/>
    <property type="match status" value="1"/>
</dbReference>
<evidence type="ECO:0000256" key="3">
    <source>
        <dbReference type="ARBA" id="ARBA00022553"/>
    </source>
</evidence>
<feature type="transmembrane region" description="Helical" evidence="5">
    <location>
        <begin position="444"/>
        <end position="464"/>
    </location>
</feature>
<dbReference type="Proteomes" id="UP001479606">
    <property type="component" value="Unassembled WGS sequence"/>
</dbReference>
<dbReference type="GO" id="GO:0005524">
    <property type="term" value="F:ATP binding"/>
    <property type="evidence" value="ECO:0007669"/>
    <property type="project" value="UniProtKB-KW"/>
</dbReference>
<dbReference type="Gene3D" id="1.10.287.130">
    <property type="match status" value="1"/>
</dbReference>
<proteinExistence type="predicted"/>
<dbReference type="SUPFAM" id="SSF55874">
    <property type="entry name" value="ATPase domain of HSP90 chaperone/DNA topoisomerase II/histidine kinase"/>
    <property type="match status" value="1"/>
</dbReference>